<dbReference type="AlphaFoldDB" id="U1NBM7"/>
<dbReference type="InterPro" id="IPR023401">
    <property type="entry name" value="ODC_N"/>
</dbReference>
<feature type="region of interest" description="Disordered" evidence="1">
    <location>
        <begin position="1"/>
        <end position="21"/>
    </location>
</feature>
<proteinExistence type="predicted"/>
<evidence type="ECO:0000313" key="2">
    <source>
        <dbReference type="EMBL" id="ERG94053.1"/>
    </source>
</evidence>
<dbReference type="STRING" id="1238425.J07HQW2_00487"/>
<dbReference type="InterPro" id="IPR003462">
    <property type="entry name" value="ODC_Mu_crystall"/>
</dbReference>
<name>U1NBM7_9EURY</name>
<gene>
    <name evidence="2" type="ORF">J07HQW2_00487</name>
</gene>
<dbReference type="Proteomes" id="UP000030710">
    <property type="component" value="Unassembled WGS sequence"/>
</dbReference>
<dbReference type="SUPFAM" id="SSF51735">
    <property type="entry name" value="NAD(P)-binding Rossmann-fold domains"/>
    <property type="match status" value="1"/>
</dbReference>
<accession>U1NBM7</accession>
<evidence type="ECO:0000313" key="3">
    <source>
        <dbReference type="Proteomes" id="UP000030710"/>
    </source>
</evidence>
<reference evidence="2 3" key="1">
    <citation type="journal article" date="2013" name="PLoS ONE">
        <title>Assembly-driven community genomics of a hypersaline microbial ecosystem.</title>
        <authorList>
            <person name="Podell S."/>
            <person name="Ugalde J.A."/>
            <person name="Narasingarao P."/>
            <person name="Banfield J.F."/>
            <person name="Heidelberg K.B."/>
            <person name="Allen E.E."/>
        </authorList>
    </citation>
    <scope>NUCLEOTIDE SEQUENCE [LARGE SCALE GENOMIC DNA]</scope>
    <source>
        <strain evidence="3">J07HQW2</strain>
    </source>
</reference>
<evidence type="ECO:0000256" key="1">
    <source>
        <dbReference type="SAM" id="MobiDB-lite"/>
    </source>
</evidence>
<sequence length="160" mass="17220">MIASGGNDDSEEGAIHPADECDKTLGPNTQLIVLVLVVAEVNRNLDLAALVDVVDNALLRQAADKVELERPQRPHFTVGAGLDDQQPIGTGIAMPAYVYGVDHYATKLVGVHEDNEIRDFPTINAQVVLTPSIAASTLTDHLIRLEEVGLIEVSRTDLFS</sequence>
<organism evidence="2 3">
    <name type="scientific">Haloquadratum walsbyi J07HQW2</name>
    <dbReference type="NCBI Taxonomy" id="1238425"/>
    <lineage>
        <taxon>Archaea</taxon>
        <taxon>Methanobacteriati</taxon>
        <taxon>Methanobacteriota</taxon>
        <taxon>Stenosarchaea group</taxon>
        <taxon>Halobacteria</taxon>
        <taxon>Halobacteriales</taxon>
        <taxon>Haloferacaceae</taxon>
        <taxon>Haloquadratum</taxon>
    </lineage>
</organism>
<protein>
    <submittedName>
        <fullName evidence="2">Putative ornithine cyclodeaminase</fullName>
    </submittedName>
</protein>
<dbReference type="EMBL" id="KE356561">
    <property type="protein sequence ID" value="ERG94053.1"/>
    <property type="molecule type" value="Genomic_DNA"/>
</dbReference>
<dbReference type="eggNOG" id="arCOG01035">
    <property type="taxonomic scope" value="Archaea"/>
</dbReference>
<dbReference type="Gene3D" id="3.30.1780.10">
    <property type="entry name" value="ornithine cyclodeaminase, domain 1"/>
    <property type="match status" value="1"/>
</dbReference>
<dbReference type="HOGENOM" id="CLU_1648280_0_0_2"/>
<dbReference type="Pfam" id="PF02423">
    <property type="entry name" value="OCD_Mu_crystall"/>
    <property type="match status" value="1"/>
</dbReference>
<dbReference type="InterPro" id="IPR036291">
    <property type="entry name" value="NAD(P)-bd_dom_sf"/>
</dbReference>